<comment type="caution">
    <text evidence="1">The sequence shown here is derived from an EMBL/GenBank/DDBJ whole genome shotgun (WGS) entry which is preliminary data.</text>
</comment>
<feature type="non-terminal residue" evidence="1">
    <location>
        <position position="1"/>
    </location>
</feature>
<dbReference type="InterPro" id="IPR036397">
    <property type="entry name" value="RNaseH_sf"/>
</dbReference>
<sequence length="148" mass="17252">VRLSCDILEVQTGDAVRFILCTYCMMWLLQTEGIFDHSIGTYRNKLHGSSKSQSCGYLRQSKCAVSLRNIKFNHSFCYIDKIILLSLHSLNQRDFQIEFMWVKSHQGVFGNEIVDNRAKVACKGRITPMNNVYTDVFHKHLRNEKMDR</sequence>
<protein>
    <recommendedName>
        <fullName evidence="3">RNase H type-1 domain-containing protein</fullName>
    </recommendedName>
</protein>
<organism evidence="1 2">
    <name type="scientific">Henosepilachna vigintioctopunctata</name>
    <dbReference type="NCBI Taxonomy" id="420089"/>
    <lineage>
        <taxon>Eukaryota</taxon>
        <taxon>Metazoa</taxon>
        <taxon>Ecdysozoa</taxon>
        <taxon>Arthropoda</taxon>
        <taxon>Hexapoda</taxon>
        <taxon>Insecta</taxon>
        <taxon>Pterygota</taxon>
        <taxon>Neoptera</taxon>
        <taxon>Endopterygota</taxon>
        <taxon>Coleoptera</taxon>
        <taxon>Polyphaga</taxon>
        <taxon>Cucujiformia</taxon>
        <taxon>Coccinelloidea</taxon>
        <taxon>Coccinellidae</taxon>
        <taxon>Epilachninae</taxon>
        <taxon>Epilachnini</taxon>
        <taxon>Henosepilachna</taxon>
    </lineage>
</organism>
<dbReference type="Proteomes" id="UP001431783">
    <property type="component" value="Unassembled WGS sequence"/>
</dbReference>
<dbReference type="InterPro" id="IPR012337">
    <property type="entry name" value="RNaseH-like_sf"/>
</dbReference>
<dbReference type="SUPFAM" id="SSF53098">
    <property type="entry name" value="Ribonuclease H-like"/>
    <property type="match status" value="1"/>
</dbReference>
<dbReference type="GO" id="GO:0003676">
    <property type="term" value="F:nucleic acid binding"/>
    <property type="evidence" value="ECO:0007669"/>
    <property type="project" value="InterPro"/>
</dbReference>
<evidence type="ECO:0000313" key="1">
    <source>
        <dbReference type="EMBL" id="KAK9883102.1"/>
    </source>
</evidence>
<keyword evidence="2" id="KW-1185">Reference proteome</keyword>
<gene>
    <name evidence="1" type="ORF">WA026_001302</name>
</gene>
<name>A0AAW1URL6_9CUCU</name>
<dbReference type="AlphaFoldDB" id="A0AAW1URL6"/>
<dbReference type="Gene3D" id="3.30.420.10">
    <property type="entry name" value="Ribonuclease H-like superfamily/Ribonuclease H"/>
    <property type="match status" value="1"/>
</dbReference>
<accession>A0AAW1URL6</accession>
<evidence type="ECO:0000313" key="2">
    <source>
        <dbReference type="Proteomes" id="UP001431783"/>
    </source>
</evidence>
<reference evidence="1 2" key="1">
    <citation type="submission" date="2023-03" db="EMBL/GenBank/DDBJ databases">
        <title>Genome insight into feeding habits of ladybird beetles.</title>
        <authorList>
            <person name="Li H.-S."/>
            <person name="Huang Y.-H."/>
            <person name="Pang H."/>
        </authorList>
    </citation>
    <scope>NUCLEOTIDE SEQUENCE [LARGE SCALE GENOMIC DNA]</scope>
    <source>
        <strain evidence="1">SYSU_2023b</strain>
        <tissue evidence="1">Whole body</tissue>
    </source>
</reference>
<proteinExistence type="predicted"/>
<evidence type="ECO:0008006" key="3">
    <source>
        <dbReference type="Google" id="ProtNLM"/>
    </source>
</evidence>
<dbReference type="EMBL" id="JARQZJ010000091">
    <property type="protein sequence ID" value="KAK9883102.1"/>
    <property type="molecule type" value="Genomic_DNA"/>
</dbReference>